<evidence type="ECO:0000256" key="2">
    <source>
        <dbReference type="ARBA" id="ARBA00023125"/>
    </source>
</evidence>
<dbReference type="InterPro" id="IPR013762">
    <property type="entry name" value="Integrase-like_cat_sf"/>
</dbReference>
<proteinExistence type="inferred from homology"/>
<keyword evidence="6" id="KW-1185">Reference proteome</keyword>
<dbReference type="SUPFAM" id="SSF56349">
    <property type="entry name" value="DNA breaking-rejoining enzymes"/>
    <property type="match status" value="1"/>
</dbReference>
<dbReference type="Pfam" id="PF00589">
    <property type="entry name" value="Phage_integrase"/>
    <property type="match status" value="1"/>
</dbReference>
<dbReference type="InterPro" id="IPR011010">
    <property type="entry name" value="DNA_brk_join_enz"/>
</dbReference>
<dbReference type="GO" id="GO:0006310">
    <property type="term" value="P:DNA recombination"/>
    <property type="evidence" value="ECO:0007669"/>
    <property type="project" value="UniProtKB-KW"/>
</dbReference>
<dbReference type="RefSeq" id="WP_190837648.1">
    <property type="nucleotide sequence ID" value="NZ_CAWPPI010000125.1"/>
</dbReference>
<dbReference type="AlphaFoldDB" id="A0A8J7BZR0"/>
<evidence type="ECO:0000313" key="6">
    <source>
        <dbReference type="Proteomes" id="UP000629098"/>
    </source>
</evidence>
<dbReference type="GO" id="GO:0015074">
    <property type="term" value="P:DNA integration"/>
    <property type="evidence" value="ECO:0007669"/>
    <property type="project" value="InterPro"/>
</dbReference>
<evidence type="ECO:0000256" key="1">
    <source>
        <dbReference type="ARBA" id="ARBA00008857"/>
    </source>
</evidence>
<dbReference type="PANTHER" id="PTHR30349">
    <property type="entry name" value="PHAGE INTEGRASE-RELATED"/>
    <property type="match status" value="1"/>
</dbReference>
<comment type="similarity">
    <text evidence="1">Belongs to the 'phage' integrase family.</text>
</comment>
<gene>
    <name evidence="5" type="ORF">ICL16_40805</name>
</gene>
<dbReference type="Proteomes" id="UP000629098">
    <property type="component" value="Unassembled WGS sequence"/>
</dbReference>
<dbReference type="GO" id="GO:0003677">
    <property type="term" value="F:DNA binding"/>
    <property type="evidence" value="ECO:0007669"/>
    <property type="project" value="UniProtKB-KW"/>
</dbReference>
<reference evidence="5" key="1">
    <citation type="submission" date="2020-09" db="EMBL/GenBank/DDBJ databases">
        <title>Iningainema tapete sp. nov. (Scytonemataceae, Cyanobacteria) from greenhouses in central Florida (USA) produces two types of nodularin with biosynthetic potential for microcystin-LR and anabaenopeptins.</title>
        <authorList>
            <person name="Berthold D.E."/>
            <person name="Lefler F.W."/>
            <person name="Huang I.-S."/>
            <person name="Abdulla H."/>
            <person name="Zimba P.V."/>
            <person name="Laughinghouse H.D. IV."/>
        </authorList>
    </citation>
    <scope>NUCLEOTIDE SEQUENCE</scope>
    <source>
        <strain evidence="5">BLCCT55</strain>
    </source>
</reference>
<protein>
    <submittedName>
        <fullName evidence="5">Tyrosine-type recombinase/integrase</fullName>
    </submittedName>
</protein>
<dbReference type="PANTHER" id="PTHR30349:SF41">
    <property type="entry name" value="INTEGRASE_RECOMBINASE PROTEIN MJ0367-RELATED"/>
    <property type="match status" value="1"/>
</dbReference>
<dbReference type="PROSITE" id="PS51898">
    <property type="entry name" value="TYR_RECOMBINASE"/>
    <property type="match status" value="1"/>
</dbReference>
<accession>A0A8J7BZR0</accession>
<feature type="non-terminal residue" evidence="5">
    <location>
        <position position="1"/>
    </location>
</feature>
<feature type="domain" description="Tyr recombinase" evidence="4">
    <location>
        <begin position="1"/>
        <end position="151"/>
    </location>
</feature>
<sequence>LRHEDMVTGKTNEIHVVPRLDNVNSVRAKGFVERTVHVSKELMQWYSAYLIDEYPEDIDCDFVFVVILAPGKGEIGTPLTYKSVDGLFRRLSKKTNIQVNPHLLRHTHGTELIRAGWDMSYVQKRLGHSNIQTTINTYIHLTDDDMNTEYQKYLERLKNHK</sequence>
<dbReference type="EMBL" id="JACXAE010000125">
    <property type="protein sequence ID" value="MBD2778217.1"/>
    <property type="molecule type" value="Genomic_DNA"/>
</dbReference>
<dbReference type="Gene3D" id="1.10.443.10">
    <property type="entry name" value="Intergrase catalytic core"/>
    <property type="match status" value="1"/>
</dbReference>
<dbReference type="InterPro" id="IPR002104">
    <property type="entry name" value="Integrase_catalytic"/>
</dbReference>
<evidence type="ECO:0000256" key="3">
    <source>
        <dbReference type="ARBA" id="ARBA00023172"/>
    </source>
</evidence>
<comment type="caution">
    <text evidence="5">The sequence shown here is derived from an EMBL/GenBank/DDBJ whole genome shotgun (WGS) entry which is preliminary data.</text>
</comment>
<organism evidence="5 6">
    <name type="scientific">Iningainema tapete BLCC-T55</name>
    <dbReference type="NCBI Taxonomy" id="2748662"/>
    <lineage>
        <taxon>Bacteria</taxon>
        <taxon>Bacillati</taxon>
        <taxon>Cyanobacteriota</taxon>
        <taxon>Cyanophyceae</taxon>
        <taxon>Nostocales</taxon>
        <taxon>Scytonemataceae</taxon>
        <taxon>Iningainema tapete</taxon>
    </lineage>
</organism>
<keyword evidence="3" id="KW-0233">DNA recombination</keyword>
<keyword evidence="2" id="KW-0238">DNA-binding</keyword>
<evidence type="ECO:0000313" key="5">
    <source>
        <dbReference type="EMBL" id="MBD2778217.1"/>
    </source>
</evidence>
<evidence type="ECO:0000259" key="4">
    <source>
        <dbReference type="PROSITE" id="PS51898"/>
    </source>
</evidence>
<dbReference type="InterPro" id="IPR050090">
    <property type="entry name" value="Tyrosine_recombinase_XerCD"/>
</dbReference>
<name>A0A8J7BZR0_9CYAN</name>